<gene>
    <name evidence="2" type="ORF">AVDCRST_MAG57-3099</name>
</gene>
<proteinExistence type="predicted"/>
<dbReference type="EMBL" id="CADCTI010000259">
    <property type="protein sequence ID" value="CAA9270828.1"/>
    <property type="molecule type" value="Genomic_DNA"/>
</dbReference>
<evidence type="ECO:0000256" key="1">
    <source>
        <dbReference type="SAM" id="MobiDB-lite"/>
    </source>
</evidence>
<feature type="region of interest" description="Disordered" evidence="1">
    <location>
        <begin position="1"/>
        <end position="45"/>
    </location>
</feature>
<feature type="non-terminal residue" evidence="2">
    <location>
        <position position="1"/>
    </location>
</feature>
<protein>
    <submittedName>
        <fullName evidence="2">Uncharacterized protein</fullName>
    </submittedName>
</protein>
<accession>A0A6J4J8G6</accession>
<sequence>AVHGQQRCSPDPFHRRDHRADRLRGDRRRHPAPRGVRAVRGEPGERARLLHRGLAGHLRLVHEGPVHALGPQDRRDHQRRTGRDRVGGRRHPAVEADRAADPGSDRQGQGVL</sequence>
<evidence type="ECO:0000313" key="2">
    <source>
        <dbReference type="EMBL" id="CAA9270828.1"/>
    </source>
</evidence>
<name>A0A6J4J8G6_9ACTN</name>
<reference evidence="2" key="1">
    <citation type="submission" date="2020-02" db="EMBL/GenBank/DDBJ databases">
        <authorList>
            <person name="Meier V. D."/>
        </authorList>
    </citation>
    <scope>NUCLEOTIDE SEQUENCE</scope>
    <source>
        <strain evidence="2">AVDCRST_MAG57</strain>
    </source>
</reference>
<feature type="compositionally biased region" description="Basic and acidic residues" evidence="1">
    <location>
        <begin position="12"/>
        <end position="24"/>
    </location>
</feature>
<organism evidence="2">
    <name type="scientific">uncultured Blastococcus sp</name>
    <dbReference type="NCBI Taxonomy" id="217144"/>
    <lineage>
        <taxon>Bacteria</taxon>
        <taxon>Bacillati</taxon>
        <taxon>Actinomycetota</taxon>
        <taxon>Actinomycetes</taxon>
        <taxon>Geodermatophilales</taxon>
        <taxon>Geodermatophilaceae</taxon>
        <taxon>Blastococcus</taxon>
        <taxon>environmental samples</taxon>
    </lineage>
</organism>
<feature type="compositionally biased region" description="Basic and acidic residues" evidence="1">
    <location>
        <begin position="72"/>
        <end position="104"/>
    </location>
</feature>
<dbReference type="AlphaFoldDB" id="A0A6J4J8G6"/>
<feature type="non-terminal residue" evidence="2">
    <location>
        <position position="112"/>
    </location>
</feature>
<feature type="region of interest" description="Disordered" evidence="1">
    <location>
        <begin position="61"/>
        <end position="112"/>
    </location>
</feature>